<dbReference type="Proteomes" id="UP000294321">
    <property type="component" value="Chromosome"/>
</dbReference>
<evidence type="ECO:0000256" key="2">
    <source>
        <dbReference type="ARBA" id="ARBA00006742"/>
    </source>
</evidence>
<evidence type="ECO:0000256" key="7">
    <source>
        <dbReference type="ARBA" id="ARBA00022989"/>
    </source>
</evidence>
<evidence type="ECO:0000256" key="6">
    <source>
        <dbReference type="ARBA" id="ARBA00022927"/>
    </source>
</evidence>
<feature type="compositionally biased region" description="Polar residues" evidence="10">
    <location>
        <begin position="82"/>
        <end position="91"/>
    </location>
</feature>
<reference evidence="12" key="1">
    <citation type="submission" date="2018-12" db="EMBL/GenBank/DDBJ databases">
        <title>A new species of lactobacillus.</title>
        <authorList>
            <person name="Jian Y."/>
            <person name="Xin L."/>
            <person name="Hong Z.J."/>
            <person name="Ming L.Z."/>
            <person name="Hong X.Z."/>
        </authorList>
    </citation>
    <scope>NUCLEOTIDE SEQUENCE [LARGE SCALE GENOMIC DNA]</scope>
    <source>
        <strain evidence="12">HSLZ-75</strain>
    </source>
</reference>
<evidence type="ECO:0000313" key="11">
    <source>
        <dbReference type="EMBL" id="QBP19032.1"/>
    </source>
</evidence>
<keyword evidence="8" id="KW-0811">Translocation</keyword>
<evidence type="ECO:0000256" key="3">
    <source>
        <dbReference type="ARBA" id="ARBA00022448"/>
    </source>
</evidence>
<comment type="similarity">
    <text evidence="2">Belongs to the YajC family.</text>
</comment>
<keyword evidence="7" id="KW-1133">Transmembrane helix</keyword>
<evidence type="ECO:0000256" key="10">
    <source>
        <dbReference type="SAM" id="MobiDB-lite"/>
    </source>
</evidence>
<dbReference type="InterPro" id="IPR003849">
    <property type="entry name" value="Preprotein_translocase_YajC"/>
</dbReference>
<organism evidence="11 12">
    <name type="scientific">Acetilactobacillus jinshanensis</name>
    <dbReference type="NCBI Taxonomy" id="1720083"/>
    <lineage>
        <taxon>Bacteria</taxon>
        <taxon>Bacillati</taxon>
        <taxon>Bacillota</taxon>
        <taxon>Bacilli</taxon>
        <taxon>Lactobacillales</taxon>
        <taxon>Lactobacillaceae</taxon>
        <taxon>Acetilactobacillus</taxon>
    </lineage>
</organism>
<feature type="region of interest" description="Disordered" evidence="10">
    <location>
        <begin position="82"/>
        <end position="107"/>
    </location>
</feature>
<evidence type="ECO:0000256" key="8">
    <source>
        <dbReference type="ARBA" id="ARBA00023010"/>
    </source>
</evidence>
<dbReference type="PANTHER" id="PTHR33909">
    <property type="entry name" value="SEC TRANSLOCON ACCESSORY COMPLEX SUBUNIT YAJC"/>
    <property type="match status" value="1"/>
</dbReference>
<comment type="subcellular location">
    <subcellularLocation>
        <location evidence="1">Cell membrane</location>
        <topology evidence="1">Single-pass membrane protein</topology>
    </subcellularLocation>
</comment>
<dbReference type="Pfam" id="PF02699">
    <property type="entry name" value="YajC"/>
    <property type="match status" value="1"/>
</dbReference>
<dbReference type="NCBIfam" id="TIGR00739">
    <property type="entry name" value="yajC"/>
    <property type="match status" value="1"/>
</dbReference>
<evidence type="ECO:0000256" key="1">
    <source>
        <dbReference type="ARBA" id="ARBA00004162"/>
    </source>
</evidence>
<evidence type="ECO:0000256" key="4">
    <source>
        <dbReference type="ARBA" id="ARBA00022475"/>
    </source>
</evidence>
<gene>
    <name evidence="11" type="primary">yajC</name>
    <name evidence="11" type="ORF">ELX58_06415</name>
</gene>
<dbReference type="PANTHER" id="PTHR33909:SF1">
    <property type="entry name" value="SEC TRANSLOCON ACCESSORY COMPLEX SUBUNIT YAJC"/>
    <property type="match status" value="1"/>
</dbReference>
<feature type="compositionally biased region" description="Basic and acidic residues" evidence="10">
    <location>
        <begin position="92"/>
        <end position="107"/>
    </location>
</feature>
<keyword evidence="12" id="KW-1185">Reference proteome</keyword>
<evidence type="ECO:0000313" key="12">
    <source>
        <dbReference type="Proteomes" id="UP000294321"/>
    </source>
</evidence>
<keyword evidence="6" id="KW-0653">Protein transport</keyword>
<name>A0A4P6ZNP2_9LACO</name>
<accession>A0A4P6ZNP2</accession>
<dbReference type="KEGG" id="lji:ELX58_06415"/>
<keyword evidence="5" id="KW-0812">Transmembrane</keyword>
<dbReference type="EMBL" id="CP034726">
    <property type="protein sequence ID" value="QBP19032.1"/>
    <property type="molecule type" value="Genomic_DNA"/>
</dbReference>
<keyword evidence="3" id="KW-0813">Transport</keyword>
<keyword evidence="9" id="KW-0472">Membrane</keyword>
<evidence type="ECO:0000256" key="5">
    <source>
        <dbReference type="ARBA" id="ARBA00022692"/>
    </source>
</evidence>
<dbReference type="AlphaFoldDB" id="A0A4P6ZNP2"/>
<keyword evidence="4" id="KW-1003">Cell membrane</keyword>
<dbReference type="OrthoDB" id="9800132at2"/>
<sequence>MVIILFALMYFLMIRPQKKRQRKHADLLKNLKKGDRVVTIGRMHGTIAEIDRKSGVVSLDCDGIRLIFDLRAIASVENHLNNAKQSSTASVSDDKKPAAEDKSKSNK</sequence>
<dbReference type="SMART" id="SM01323">
    <property type="entry name" value="YajC"/>
    <property type="match status" value="1"/>
</dbReference>
<dbReference type="GO" id="GO:0015031">
    <property type="term" value="P:protein transport"/>
    <property type="evidence" value="ECO:0007669"/>
    <property type="project" value="UniProtKB-KW"/>
</dbReference>
<evidence type="ECO:0000256" key="9">
    <source>
        <dbReference type="ARBA" id="ARBA00023136"/>
    </source>
</evidence>
<protein>
    <submittedName>
        <fullName evidence="11">Preprotein translocase subunit YajC</fullName>
    </submittedName>
</protein>
<proteinExistence type="inferred from homology"/>
<dbReference type="GO" id="GO:0005886">
    <property type="term" value="C:plasma membrane"/>
    <property type="evidence" value="ECO:0007669"/>
    <property type="project" value="UniProtKB-SubCell"/>
</dbReference>